<evidence type="ECO:0000313" key="2">
    <source>
        <dbReference type="Proteomes" id="UP000275267"/>
    </source>
</evidence>
<dbReference type="InterPro" id="IPR007590">
    <property type="entry name" value="Saf4/Yju2"/>
</dbReference>
<gene>
    <name evidence="1" type="ORF">C2845_PM08G17390</name>
</gene>
<dbReference type="STRING" id="4540.A0A3L6R1Q6"/>
<sequence>MTLRCASCGEYLGRGTKFNARKEDAAGSATWAASRCPRCSAEIAFKTDPGNSDYAVESGAAPRATTGFGDAMAALEARARAGRREMDADADTALEEARSLSARRARVAPEQALESLHNRCRAADGCEALRELEQEADEDQGESNTELVEYSHMAERSPDNQVYMASLRNADDDEPGPENDAELLADVFADERTMDAPQDKNEEYRRIPRLKNAKRAKRRQNAKNRARNPLYQRNLNNAFAAAEDREYSTPIGTIAEAVLLAQQLPPNPQIQRLQYITQRACATRWATPNVLNLEHALET</sequence>
<dbReference type="Proteomes" id="UP000275267">
    <property type="component" value="Unassembled WGS sequence"/>
</dbReference>
<dbReference type="PANTHER" id="PTHR12111:SF3">
    <property type="entry name" value="SPLICING FACTOR YJU2"/>
    <property type="match status" value="1"/>
</dbReference>
<dbReference type="GO" id="GO:0071006">
    <property type="term" value="C:U2-type catalytic step 1 spliceosome"/>
    <property type="evidence" value="ECO:0007669"/>
    <property type="project" value="TreeGrafter"/>
</dbReference>
<reference evidence="2" key="1">
    <citation type="journal article" date="2019" name="Nat. Commun.">
        <title>The genome of broomcorn millet.</title>
        <authorList>
            <person name="Zou C."/>
            <person name="Miki D."/>
            <person name="Li D."/>
            <person name="Tang Q."/>
            <person name="Xiao L."/>
            <person name="Rajput S."/>
            <person name="Deng P."/>
            <person name="Jia W."/>
            <person name="Huang R."/>
            <person name="Zhang M."/>
            <person name="Sun Y."/>
            <person name="Hu J."/>
            <person name="Fu X."/>
            <person name="Schnable P.S."/>
            <person name="Li F."/>
            <person name="Zhang H."/>
            <person name="Feng B."/>
            <person name="Zhu X."/>
            <person name="Liu R."/>
            <person name="Schnable J.C."/>
            <person name="Zhu J.-K."/>
            <person name="Zhang H."/>
        </authorList>
    </citation>
    <scope>NUCLEOTIDE SEQUENCE [LARGE SCALE GENOMIC DNA]</scope>
</reference>
<dbReference type="EMBL" id="PQIB02000010">
    <property type="protein sequence ID" value="RLM93145.1"/>
    <property type="molecule type" value="Genomic_DNA"/>
</dbReference>
<proteinExistence type="predicted"/>
<keyword evidence="2" id="KW-1185">Reference proteome</keyword>
<dbReference type="PANTHER" id="PTHR12111">
    <property type="entry name" value="SPLICING FACTOR YJU2"/>
    <property type="match status" value="1"/>
</dbReference>
<evidence type="ECO:0000313" key="1">
    <source>
        <dbReference type="EMBL" id="RLM93145.1"/>
    </source>
</evidence>
<accession>A0A3L6R1Q6</accession>
<organism evidence="1 2">
    <name type="scientific">Panicum miliaceum</name>
    <name type="common">Proso millet</name>
    <name type="synonym">Broomcorn millet</name>
    <dbReference type="NCBI Taxonomy" id="4540"/>
    <lineage>
        <taxon>Eukaryota</taxon>
        <taxon>Viridiplantae</taxon>
        <taxon>Streptophyta</taxon>
        <taxon>Embryophyta</taxon>
        <taxon>Tracheophyta</taxon>
        <taxon>Spermatophyta</taxon>
        <taxon>Magnoliopsida</taxon>
        <taxon>Liliopsida</taxon>
        <taxon>Poales</taxon>
        <taxon>Poaceae</taxon>
        <taxon>PACMAD clade</taxon>
        <taxon>Panicoideae</taxon>
        <taxon>Panicodae</taxon>
        <taxon>Paniceae</taxon>
        <taxon>Panicinae</taxon>
        <taxon>Panicum</taxon>
        <taxon>Panicum sect. Panicum</taxon>
    </lineage>
</organism>
<protein>
    <submittedName>
        <fullName evidence="1">Uncharacterized protein</fullName>
    </submittedName>
</protein>
<comment type="caution">
    <text evidence="1">The sequence shown here is derived from an EMBL/GenBank/DDBJ whole genome shotgun (WGS) entry which is preliminary data.</text>
</comment>
<dbReference type="GO" id="GO:0000398">
    <property type="term" value="P:mRNA splicing, via spliceosome"/>
    <property type="evidence" value="ECO:0007669"/>
    <property type="project" value="InterPro"/>
</dbReference>
<dbReference type="AlphaFoldDB" id="A0A3L6R1Q6"/>
<name>A0A3L6R1Q6_PANMI</name>
<dbReference type="OrthoDB" id="674963at2759"/>
<dbReference type="Pfam" id="PF04502">
    <property type="entry name" value="Saf4_Yju2"/>
    <property type="match status" value="1"/>
</dbReference>